<dbReference type="Proteomes" id="UP000632740">
    <property type="component" value="Unassembled WGS sequence"/>
</dbReference>
<evidence type="ECO:0000313" key="3">
    <source>
        <dbReference type="Proteomes" id="UP000632740"/>
    </source>
</evidence>
<name>A0A919P0V1_9CELL</name>
<evidence type="ECO:0000256" key="1">
    <source>
        <dbReference type="SAM" id="Phobius"/>
    </source>
</evidence>
<comment type="caution">
    <text evidence="2">The sequence shown here is derived from an EMBL/GenBank/DDBJ whole genome shotgun (WGS) entry which is preliminary data.</text>
</comment>
<dbReference type="AlphaFoldDB" id="A0A919P0V1"/>
<keyword evidence="3" id="KW-1185">Reference proteome</keyword>
<reference evidence="2" key="1">
    <citation type="submission" date="2021-01" db="EMBL/GenBank/DDBJ databases">
        <title>Whole genome shotgun sequence of Cellulomonas chitinilytica NBRC 110799.</title>
        <authorList>
            <person name="Komaki H."/>
            <person name="Tamura T."/>
        </authorList>
    </citation>
    <scope>NUCLEOTIDE SEQUENCE</scope>
    <source>
        <strain evidence="2">NBRC 110799</strain>
    </source>
</reference>
<feature type="transmembrane region" description="Helical" evidence="1">
    <location>
        <begin position="84"/>
        <end position="103"/>
    </location>
</feature>
<gene>
    <name evidence="2" type="ORF">Cch01nite_01680</name>
</gene>
<dbReference type="EMBL" id="BONK01000001">
    <property type="protein sequence ID" value="GIG19444.1"/>
    <property type="molecule type" value="Genomic_DNA"/>
</dbReference>
<accession>A0A919P0V1</accession>
<evidence type="ECO:0000313" key="2">
    <source>
        <dbReference type="EMBL" id="GIG19444.1"/>
    </source>
</evidence>
<organism evidence="2 3">
    <name type="scientific">Cellulomonas chitinilytica</name>
    <dbReference type="NCBI Taxonomy" id="398759"/>
    <lineage>
        <taxon>Bacteria</taxon>
        <taxon>Bacillati</taxon>
        <taxon>Actinomycetota</taxon>
        <taxon>Actinomycetes</taxon>
        <taxon>Micrococcales</taxon>
        <taxon>Cellulomonadaceae</taxon>
        <taxon>Cellulomonas</taxon>
    </lineage>
</organism>
<sequence length="180" mass="20116">MTATLPRLSPRDRFVRERYLLRFSWAMQDYPKNRRIVRELRTELTATAAEVGMTRAVADLGHPRVLAEEYVAELGRRLPRWGTGAVWGALAASTLVWLSWAYAAGTLDTLAAMGGGTVEHTAFGATTTYTYTADTVSVGTVATWRLALVYLVVFLVPYLVGARVWRTWRRPERARDAVPA</sequence>
<keyword evidence="1" id="KW-0812">Transmembrane</keyword>
<keyword evidence="1" id="KW-1133">Transmembrane helix</keyword>
<proteinExistence type="predicted"/>
<dbReference type="RefSeq" id="WP_203747370.1">
    <property type="nucleotide sequence ID" value="NZ_BONK01000001.1"/>
</dbReference>
<feature type="transmembrane region" description="Helical" evidence="1">
    <location>
        <begin position="147"/>
        <end position="165"/>
    </location>
</feature>
<protein>
    <submittedName>
        <fullName evidence="2">Uncharacterized protein</fullName>
    </submittedName>
</protein>
<keyword evidence="1" id="KW-0472">Membrane</keyword>